<comment type="caution">
    <text evidence="2">The sequence shown here is derived from an EMBL/GenBank/DDBJ whole genome shotgun (WGS) entry which is preliminary data.</text>
</comment>
<accession>A0A5J4S0Q6</accession>
<evidence type="ECO:0000313" key="3">
    <source>
        <dbReference type="Proteomes" id="UP000324800"/>
    </source>
</evidence>
<gene>
    <name evidence="2" type="ORF">EZS28_052644</name>
</gene>
<feature type="compositionally biased region" description="Polar residues" evidence="1">
    <location>
        <begin position="1"/>
        <end position="12"/>
    </location>
</feature>
<sequence>MNGEDSSSQQFGKDTRDEKKRKKEDKQSQAFIEKRKKTSQDKEKEDQIIKMDITETIRAGIVRWGG</sequence>
<protein>
    <submittedName>
        <fullName evidence="2">Uncharacterized protein</fullName>
    </submittedName>
</protein>
<organism evidence="2 3">
    <name type="scientific">Streblomastix strix</name>
    <dbReference type="NCBI Taxonomy" id="222440"/>
    <lineage>
        <taxon>Eukaryota</taxon>
        <taxon>Metamonada</taxon>
        <taxon>Preaxostyla</taxon>
        <taxon>Oxymonadida</taxon>
        <taxon>Streblomastigidae</taxon>
        <taxon>Streblomastix</taxon>
    </lineage>
</organism>
<dbReference type="EMBL" id="SNRW01041154">
    <property type="protein sequence ID" value="KAA6339065.1"/>
    <property type="molecule type" value="Genomic_DNA"/>
</dbReference>
<dbReference type="AlphaFoldDB" id="A0A5J4S0Q6"/>
<feature type="non-terminal residue" evidence="2">
    <location>
        <position position="66"/>
    </location>
</feature>
<name>A0A5J4S0Q6_9EUKA</name>
<proteinExistence type="predicted"/>
<reference evidence="2 3" key="1">
    <citation type="submission" date="2019-03" db="EMBL/GenBank/DDBJ databases">
        <title>Single cell metagenomics reveals metabolic interactions within the superorganism composed of flagellate Streblomastix strix and complex community of Bacteroidetes bacteria on its surface.</title>
        <authorList>
            <person name="Treitli S.C."/>
            <person name="Kolisko M."/>
            <person name="Husnik F."/>
            <person name="Keeling P."/>
            <person name="Hampl V."/>
        </authorList>
    </citation>
    <scope>NUCLEOTIDE SEQUENCE [LARGE SCALE GENOMIC DNA]</scope>
    <source>
        <strain evidence="2">ST1C</strain>
    </source>
</reference>
<feature type="region of interest" description="Disordered" evidence="1">
    <location>
        <begin position="1"/>
        <end position="46"/>
    </location>
</feature>
<evidence type="ECO:0000256" key="1">
    <source>
        <dbReference type="SAM" id="MobiDB-lite"/>
    </source>
</evidence>
<dbReference type="Proteomes" id="UP000324800">
    <property type="component" value="Unassembled WGS sequence"/>
</dbReference>
<evidence type="ECO:0000313" key="2">
    <source>
        <dbReference type="EMBL" id="KAA6339065.1"/>
    </source>
</evidence>